<evidence type="ECO:0000313" key="1">
    <source>
        <dbReference type="EMBL" id="KAG8009250.1"/>
    </source>
</evidence>
<evidence type="ECO:0000313" key="2">
    <source>
        <dbReference type="Proteomes" id="UP000805704"/>
    </source>
</evidence>
<sequence>MQTRPLSVCVCVICVCRCSGWRTAATRSSLPQEKQDTLTGNTDHPISSQESSAAEKDQERAESLLSGNLLLLTPAAQTVVTHTHTPHTPHPLYIHTHINKTLYSQPYYVDEDDFFKACDQKQLLVIDRYLSTGGDVNAYDTFERTGLHRACSQGHAEVVTKLMEAGADIQHQDKEGDTPLHDAVRLNRSRIIQLLLVHGANTHLTNQVSSDVYRCVSASQVSDINVFMWRVMFDPHYGGNRYCTPEHHCSHDDDEEAKCVSIFFVEFQAHFGADYSATAWIHSLVDCTTMLCAPVGSLVGNRWSCRVAVMLGGLLSSCGLLLSSFSTSLELLYLNMGVLTGVGFALCYTPAIAMVGCYFRQRKALAYGIAMSGSGIGTFVLAPVVQLLIELYSWRGALLVLSAFVANLCVCGALLRPITVREDEEEAEGEEGESAGKERLGLEVAPQTLDPCGAVSASLWTFGDSLTLTQISVSDAGHILDAELALKLSNQSADSLLSPAKSSSPSCLPLPLLSGNPAPQLQRRRCFSSCFLSSKEYRFLLLPDFVGLALSFLFLACGCSLPFVYLVPYALSGGVSHQQAAFLMSILGVIDIVGNITFGWLTDRRCLKPYRLASYVFSVGMEGLCCLFVPLLRSFPLLIPFAVLYGYFDGAYVALIPVVTSDLVGTPYLSSALGVVYFLHAIPYLVSPPSGGWMVDITGSYTATFFLSGAAMLASSLVLSIVAVIRHCRRCKMTTIINDTKH</sequence>
<gene>
    <name evidence="1" type="ORF">GBF38_014717</name>
</gene>
<dbReference type="EMBL" id="CM024806">
    <property type="protein sequence ID" value="KAG8009250.1"/>
    <property type="molecule type" value="Genomic_DNA"/>
</dbReference>
<name>A0ACB7F4Q2_NIBAL</name>
<reference evidence="1" key="1">
    <citation type="submission" date="2020-04" db="EMBL/GenBank/DDBJ databases">
        <title>A chromosome-scale assembly and high-density genetic map of the yellow drum (Nibea albiflora) genome.</title>
        <authorList>
            <person name="Xu D."/>
            <person name="Zhang W."/>
            <person name="Chen R."/>
            <person name="Tan P."/>
            <person name="Wang L."/>
            <person name="Song H."/>
            <person name="Tian L."/>
            <person name="Zhu Q."/>
            <person name="Wang B."/>
        </authorList>
    </citation>
    <scope>NUCLEOTIDE SEQUENCE</scope>
    <source>
        <strain evidence="1">ZJHYS-2018</strain>
    </source>
</reference>
<protein>
    <submittedName>
        <fullName evidence="1">Monocarboxylate transporter 12-B</fullName>
    </submittedName>
</protein>
<organism evidence="1 2">
    <name type="scientific">Nibea albiflora</name>
    <name type="common">Yellow drum</name>
    <name type="synonym">Corvina albiflora</name>
    <dbReference type="NCBI Taxonomy" id="240163"/>
    <lineage>
        <taxon>Eukaryota</taxon>
        <taxon>Metazoa</taxon>
        <taxon>Chordata</taxon>
        <taxon>Craniata</taxon>
        <taxon>Vertebrata</taxon>
        <taxon>Euteleostomi</taxon>
        <taxon>Actinopterygii</taxon>
        <taxon>Neopterygii</taxon>
        <taxon>Teleostei</taxon>
        <taxon>Neoteleostei</taxon>
        <taxon>Acanthomorphata</taxon>
        <taxon>Eupercaria</taxon>
        <taxon>Sciaenidae</taxon>
        <taxon>Nibea</taxon>
    </lineage>
</organism>
<dbReference type="Proteomes" id="UP000805704">
    <property type="component" value="Chromosome 18"/>
</dbReference>
<comment type="caution">
    <text evidence="1">The sequence shown here is derived from an EMBL/GenBank/DDBJ whole genome shotgun (WGS) entry which is preliminary data.</text>
</comment>
<proteinExistence type="predicted"/>
<keyword evidence="2" id="KW-1185">Reference proteome</keyword>
<accession>A0ACB7F4Q2</accession>